<dbReference type="EMBL" id="LVEO01000012">
    <property type="protein sequence ID" value="OCB72786.1"/>
    <property type="molecule type" value="Genomic_DNA"/>
</dbReference>
<dbReference type="InterPro" id="IPR029035">
    <property type="entry name" value="DHS-like_NAD/FAD-binding_dom"/>
</dbReference>
<proteinExistence type="predicted"/>
<organism evidence="2 4">
    <name type="scientific">Flavobacterium glycines</name>
    <dbReference type="NCBI Taxonomy" id="551990"/>
    <lineage>
        <taxon>Bacteria</taxon>
        <taxon>Pseudomonadati</taxon>
        <taxon>Bacteroidota</taxon>
        <taxon>Flavobacteriia</taxon>
        <taxon>Flavobacteriales</taxon>
        <taxon>Flavobacteriaceae</taxon>
        <taxon>Flavobacterium</taxon>
    </lineage>
</organism>
<dbReference type="OrthoDB" id="9808492at2"/>
<gene>
    <name evidence="2" type="ORF">FBGL_05560</name>
    <name evidence="1" type="ORF">FGL01_24660</name>
    <name evidence="3" type="ORF">SAMN05192550_2898</name>
</gene>
<evidence type="ECO:0000313" key="1">
    <source>
        <dbReference type="EMBL" id="GEL11727.1"/>
    </source>
</evidence>
<dbReference type="Proteomes" id="UP000321579">
    <property type="component" value="Unassembled WGS sequence"/>
</dbReference>
<evidence type="ECO:0000313" key="5">
    <source>
        <dbReference type="Proteomes" id="UP000182367"/>
    </source>
</evidence>
<dbReference type="Proteomes" id="UP000182367">
    <property type="component" value="Unassembled WGS sequence"/>
</dbReference>
<dbReference type="EMBL" id="FNEO01000007">
    <property type="protein sequence ID" value="SDJ84722.1"/>
    <property type="molecule type" value="Genomic_DNA"/>
</dbReference>
<accession>A0A1B9DSZ3</accession>
<evidence type="ECO:0000313" key="4">
    <source>
        <dbReference type="Proteomes" id="UP000093226"/>
    </source>
</evidence>
<evidence type="ECO:0000313" key="3">
    <source>
        <dbReference type="EMBL" id="SDJ84722.1"/>
    </source>
</evidence>
<reference evidence="2" key="2">
    <citation type="submission" date="2016-03" db="EMBL/GenBank/DDBJ databases">
        <authorList>
            <person name="Ploux O."/>
        </authorList>
    </citation>
    <scope>NUCLEOTIDE SEQUENCE</scope>
    <source>
        <strain evidence="2">NBRC 105008</strain>
    </source>
</reference>
<reference evidence="4" key="1">
    <citation type="submission" date="2016-03" db="EMBL/GenBank/DDBJ databases">
        <title>Draft genome sequence of Paenibacillus glacialis DSM 22343.</title>
        <authorList>
            <person name="Shin S.-K."/>
            <person name="Yi H."/>
        </authorList>
    </citation>
    <scope>NUCLEOTIDE SEQUENCE [LARGE SCALE GENOMIC DNA]</scope>
    <source>
        <strain evidence="4">NBRC 105008</strain>
    </source>
</reference>
<reference evidence="3 5" key="3">
    <citation type="submission" date="2016-10" db="EMBL/GenBank/DDBJ databases">
        <authorList>
            <person name="Varghese N."/>
            <person name="Submissions S."/>
        </authorList>
    </citation>
    <scope>NUCLEOTIDE SEQUENCE [LARGE SCALE GENOMIC DNA]</scope>
    <source>
        <strain evidence="3 5">Gm-149</strain>
    </source>
</reference>
<dbReference type="EMBL" id="BJVF01000006">
    <property type="protein sequence ID" value="GEL11727.1"/>
    <property type="molecule type" value="Genomic_DNA"/>
</dbReference>
<keyword evidence="5" id="KW-1185">Reference proteome</keyword>
<dbReference type="Pfam" id="PF13289">
    <property type="entry name" value="SIR2_2"/>
    <property type="match status" value="1"/>
</dbReference>
<name>A0A1B9DSZ3_9FLAO</name>
<dbReference type="AlphaFoldDB" id="A0A1B9DSZ3"/>
<comment type="caution">
    <text evidence="2">The sequence shown here is derived from an EMBL/GenBank/DDBJ whole genome shotgun (WGS) entry which is preliminary data.</text>
</comment>
<reference evidence="1 6" key="4">
    <citation type="submission" date="2019-07" db="EMBL/GenBank/DDBJ databases">
        <title>Whole genome shotgun sequence of Flavobacterium glycines NBRC 105008.</title>
        <authorList>
            <person name="Hosoyama A."/>
            <person name="Uohara A."/>
            <person name="Ohji S."/>
            <person name="Ichikawa N."/>
        </authorList>
    </citation>
    <scope>NUCLEOTIDE SEQUENCE [LARGE SCALE GENOMIC DNA]</scope>
    <source>
        <strain evidence="1 6">NBRC 105008</strain>
    </source>
</reference>
<protein>
    <submittedName>
        <fullName evidence="3">SIR2-like domain-containing protein</fullName>
    </submittedName>
</protein>
<evidence type="ECO:0000313" key="6">
    <source>
        <dbReference type="Proteomes" id="UP000321579"/>
    </source>
</evidence>
<sequence>MKKLLIVVGAGGSIELGMPSVREIDKLFDNWASENYSLNSHESGNLYRWVKEEVEKYYLTQGNSQTLEQNFESILYIIQFLSSMSNTLHRDYKNDKGLKAFFKIKEFPEIKRYFEKTVMPDADDFKQLQSYLVDKLLHHIRKKCRELELNKGSELSKVRAFFEILKEEFEIGFINLNYDNVILKTLPDLFTGFDVDTGKFDKNQFYHDNWNFCYHIHGSVHFTMNGKGVKMHEITWNNSLDMNFEDRSSQRNVNYTSEGNYFLNSTIITGLDKSNQILREPFRQYYMKIDKLIHDSDAILFIGYGFSDLHLNQLFPSHRMESTKKRQVVVIDYFPDETEAMYKRPDSWSYRLFETIPFNGDEMGNGSICLPPDTIIDYKKNNSFEFSRNKKYPLSIWYNGFLAACDNAEIIKEELKK</sequence>
<dbReference type="SUPFAM" id="SSF52467">
    <property type="entry name" value="DHS-like NAD/FAD-binding domain"/>
    <property type="match status" value="1"/>
</dbReference>
<evidence type="ECO:0000313" key="2">
    <source>
        <dbReference type="EMBL" id="OCB72786.1"/>
    </source>
</evidence>
<dbReference type="STRING" id="551990.SAMN05192550_2898"/>
<dbReference type="RefSeq" id="WP_083189236.1">
    <property type="nucleotide sequence ID" value="NZ_BJVF01000006.1"/>
</dbReference>
<dbReference type="Proteomes" id="UP000093226">
    <property type="component" value="Unassembled WGS sequence"/>
</dbReference>